<proteinExistence type="predicted"/>
<dbReference type="Proteomes" id="UP000574390">
    <property type="component" value="Unassembled WGS sequence"/>
</dbReference>
<feature type="region of interest" description="Disordered" evidence="1">
    <location>
        <begin position="90"/>
        <end position="157"/>
    </location>
</feature>
<organism evidence="2 3">
    <name type="scientific">Perkinsus olseni</name>
    <name type="common">Perkinsus atlanticus</name>
    <dbReference type="NCBI Taxonomy" id="32597"/>
    <lineage>
        <taxon>Eukaryota</taxon>
        <taxon>Sar</taxon>
        <taxon>Alveolata</taxon>
        <taxon>Perkinsozoa</taxon>
        <taxon>Perkinsea</taxon>
        <taxon>Perkinsida</taxon>
        <taxon>Perkinsidae</taxon>
        <taxon>Perkinsus</taxon>
    </lineage>
</organism>
<name>A0A7J6S3W8_PEROL</name>
<feature type="compositionally biased region" description="Low complexity" evidence="1">
    <location>
        <begin position="127"/>
        <end position="150"/>
    </location>
</feature>
<dbReference type="InterPro" id="IPR021838">
    <property type="entry name" value="DUF3431"/>
</dbReference>
<sequence>MADFSASLDDFWDAALRLAARREVPDANRLLTSLYSDVDVHEASHSGLHQLVRNYVKRSIECTERELDRDDEDAILGTLLSDLTDDARRTREDTVDISDSGTESPWEDDNSVVTDEDVGSQHTIDGQQQWPPQRQQQWPPQQQQQPSRQQQEYDERELRRRAAGWIPNPVCFPGQMIDSASGFKEGPWHWKEEQDLLEAHAVFGSSWQRMMLTMGYEAPSQVRTANLADVSPAYSPRIPDINKGLGERALPRKSITQSQPMLLNKLAAPVWLSFLPFTPYTMLGKVLPSPGEASASAGPGFNAMAEACFYTYKLDYSMCEDADICHDITISAAELQRKMTRFYHSTERSSPPPLDLVGLLSMFGHDWTAVFARECPPMMMISALMALEIQAYLAGPAVAIQTSQPSLNIILESGFGVSVKMGGVPIRSVRLILLKLMLELAETSPTWHHWRSTWPLDEALEHAASALVSTGHSASAGSLTLDVVVAWCREDLSWLTKLSGIMQRHSVRVFLYSKCYDDPEGELQRQGLPDYEQWHVIDLRDTPKYTTDECSAYLHYLLEVHNDSASSHTMFLQGDGLKHSPRGLLPMVMQSLDVGTYSMPFLHLGDLRQVVSESSCRSWLVQRYSLHAKGVVSTYCCAQFIVSHDRIAQVPKVSLRAMYEDVLSNSALPSDRCFSWPAQSTHCLWLEQLWHVIFGEPADLPLRSEDPRLPIFLRMSDEESFLPMRSYSSRRYPSIMFDFDAIRFDDSAYNP</sequence>
<feature type="non-terminal residue" evidence="2">
    <location>
        <position position="751"/>
    </location>
</feature>
<accession>A0A7J6S3W8</accession>
<dbReference type="AlphaFoldDB" id="A0A7J6S3W8"/>
<evidence type="ECO:0000256" key="1">
    <source>
        <dbReference type="SAM" id="MobiDB-lite"/>
    </source>
</evidence>
<comment type="caution">
    <text evidence="2">The sequence shown here is derived from an EMBL/GenBank/DDBJ whole genome shotgun (WGS) entry which is preliminary data.</text>
</comment>
<gene>
    <name evidence="2" type="ORF">FOZ62_022286</name>
</gene>
<protein>
    <submittedName>
        <fullName evidence="2">Uncharacterized protein</fullName>
    </submittedName>
</protein>
<dbReference type="EMBL" id="JABANM010017650">
    <property type="protein sequence ID" value="KAF4727403.1"/>
    <property type="molecule type" value="Genomic_DNA"/>
</dbReference>
<feature type="compositionally biased region" description="Acidic residues" evidence="1">
    <location>
        <begin position="105"/>
        <end position="118"/>
    </location>
</feature>
<reference evidence="2 3" key="1">
    <citation type="submission" date="2020-04" db="EMBL/GenBank/DDBJ databases">
        <title>Perkinsus olseni comparative genomics.</title>
        <authorList>
            <person name="Bogema D.R."/>
        </authorList>
    </citation>
    <scope>NUCLEOTIDE SEQUENCE [LARGE SCALE GENOMIC DNA]</scope>
    <source>
        <strain evidence="2">ATCC PRA-205</strain>
    </source>
</reference>
<evidence type="ECO:0000313" key="3">
    <source>
        <dbReference type="Proteomes" id="UP000574390"/>
    </source>
</evidence>
<dbReference type="Pfam" id="PF11913">
    <property type="entry name" value="DUF3431"/>
    <property type="match status" value="1"/>
</dbReference>
<evidence type="ECO:0000313" key="2">
    <source>
        <dbReference type="EMBL" id="KAF4727403.1"/>
    </source>
</evidence>